<dbReference type="GO" id="GO:0004376">
    <property type="term" value="F:GPI mannosyltransferase activity"/>
    <property type="evidence" value="ECO:0007669"/>
    <property type="project" value="InterPro"/>
</dbReference>
<dbReference type="Proteomes" id="UP000072904">
    <property type="component" value="Chromosome 14"/>
</dbReference>
<dbReference type="VEuPathDB" id="PlasmoDB:PY17X_1462900"/>
<evidence type="ECO:0000256" key="8">
    <source>
        <dbReference type="ARBA" id="ARBA00022824"/>
    </source>
</evidence>
<reference evidence="14 15" key="1">
    <citation type="journal article" date="2014" name="BMC Biol.">
        <title>A comprehensive evaluation of rodent malaria parasite genomes and gene expression.</title>
        <authorList>
            <person name="Otto T.D."/>
            <person name="Bohme U."/>
            <person name="Jackson A.P."/>
            <person name="Hunt M."/>
            <person name="Franke-Fayard B."/>
            <person name="Hoeijmakers W.A."/>
            <person name="Religa A.A."/>
            <person name="Robertson L."/>
            <person name="Sanders M."/>
            <person name="Ogun S.A."/>
            <person name="Cunningham D."/>
            <person name="Erhart A."/>
            <person name="Billker O."/>
            <person name="Khan S.M."/>
            <person name="Stunnenberg H.G."/>
            <person name="Langhorne J."/>
            <person name="Holder A.A."/>
            <person name="Waters A.P."/>
            <person name="Newbold C.I."/>
            <person name="Pain A."/>
            <person name="Berriman M."/>
            <person name="Janse C.J."/>
        </authorList>
    </citation>
    <scope>NUCLEOTIDE SEQUENCE [LARGE SCALE GENOMIC DNA]</scope>
    <source>
        <strain evidence="13 14">17X</strain>
        <strain evidence="12 15">YM</strain>
    </source>
</reference>
<evidence type="ECO:0000256" key="5">
    <source>
        <dbReference type="ARBA" id="ARBA00022676"/>
    </source>
</evidence>
<evidence type="ECO:0000256" key="7">
    <source>
        <dbReference type="ARBA" id="ARBA00022692"/>
    </source>
</evidence>
<evidence type="ECO:0000256" key="4">
    <source>
        <dbReference type="ARBA" id="ARBA00022502"/>
    </source>
</evidence>
<feature type="transmembrane region" description="Helical" evidence="11">
    <location>
        <begin position="542"/>
        <end position="566"/>
    </location>
</feature>
<keyword evidence="8 11" id="KW-0256">Endoplasmic reticulum</keyword>
<evidence type="ECO:0000256" key="9">
    <source>
        <dbReference type="ARBA" id="ARBA00022989"/>
    </source>
</evidence>
<dbReference type="RefSeq" id="XP_022813060.1">
    <property type="nucleotide sequence ID" value="XM_022957716.1"/>
</dbReference>
<keyword evidence="4 11" id="KW-0337">GPI-anchor biosynthesis</keyword>
<dbReference type="OMA" id="CFSSWDG"/>
<dbReference type="PANTHER" id="PTHR12468">
    <property type="entry name" value="GPI MANNOSYLTRANSFERASE 2"/>
    <property type="match status" value="1"/>
</dbReference>
<evidence type="ECO:0000313" key="12">
    <source>
        <dbReference type="EMBL" id="CDU20972.1"/>
    </source>
</evidence>
<keyword evidence="10 11" id="KW-0472">Membrane</keyword>
<evidence type="ECO:0000256" key="2">
    <source>
        <dbReference type="ARBA" id="ARBA00004687"/>
    </source>
</evidence>
<dbReference type="Proteomes" id="UP000072874">
    <property type="component" value="Chromosome 14"/>
</dbReference>
<organism evidence="12 15">
    <name type="scientific">Plasmodium yoelii</name>
    <dbReference type="NCBI Taxonomy" id="5861"/>
    <lineage>
        <taxon>Eukaryota</taxon>
        <taxon>Sar</taxon>
        <taxon>Alveolata</taxon>
        <taxon>Apicomplexa</taxon>
        <taxon>Aconoidasida</taxon>
        <taxon>Haemosporida</taxon>
        <taxon>Plasmodiidae</taxon>
        <taxon>Plasmodium</taxon>
        <taxon>Plasmodium (Vinckeia)</taxon>
    </lineage>
</organism>
<dbReference type="KEGG" id="pyo:PY17X_1462900"/>
<keyword evidence="5 11" id="KW-0328">Glycosyltransferase</keyword>
<evidence type="ECO:0000256" key="3">
    <source>
        <dbReference type="ARBA" id="ARBA00008698"/>
    </source>
</evidence>
<dbReference type="OrthoDB" id="10252502at2759"/>
<proteinExistence type="inferred from homology"/>
<keyword evidence="9 11" id="KW-1133">Transmembrane helix</keyword>
<feature type="transmembrane region" description="Helical" evidence="11">
    <location>
        <begin position="256"/>
        <end position="285"/>
    </location>
</feature>
<evidence type="ECO:0000313" key="13">
    <source>
        <dbReference type="EMBL" id="VTZ81938.1"/>
    </source>
</evidence>
<evidence type="ECO:0000256" key="1">
    <source>
        <dbReference type="ARBA" id="ARBA00004477"/>
    </source>
</evidence>
<comment type="similarity">
    <text evidence="3 11">Belongs to the PIGV family.</text>
</comment>
<evidence type="ECO:0000256" key="11">
    <source>
        <dbReference type="RuleBase" id="RU363112"/>
    </source>
</evidence>
<dbReference type="InterPro" id="IPR007315">
    <property type="entry name" value="PIG-V/Gpi18"/>
</dbReference>
<evidence type="ECO:0000313" key="14">
    <source>
        <dbReference type="Proteomes" id="UP000072874"/>
    </source>
</evidence>
<dbReference type="Pfam" id="PF04188">
    <property type="entry name" value="Mannosyl_trans2"/>
    <property type="match status" value="2"/>
</dbReference>
<dbReference type="EMBL" id="LM993668">
    <property type="protein sequence ID" value="VTZ81938.1"/>
    <property type="molecule type" value="Genomic_DNA"/>
</dbReference>
<feature type="transmembrane region" description="Helical" evidence="11">
    <location>
        <begin position="208"/>
        <end position="226"/>
    </location>
</feature>
<sequence length="567" mass="68166">MYKQSINSLMVKKTISKNERNIIKDILLITVIGIVVKILCIVYTIICSRLINNYKFSLDLLCFGNEGSLWKYIKYFSYWDGEYFLKLSLNETEYIYEHNHAFFPALPIILRIIQKLLKNLFPNITSSCSIYIFLAIITNLFFFTIGTIGIYLFPLIYFQNVKRKEREQDDNIKKTEKKNDENSLYNTLNNDTCYYLYHINSWEECKRFSFFLSLLYIFSIGNIHTISFYNESIFSCFSIWGFNFLKLSLNNYKFNFIFEILAVVFFFIASCFRSNGILFLIPLFFYNLYSCKFVRHCVKLWKISVEDRHGNADHADNADNADNGDNNNGDNNSELGCNKNIIFSYFCTQRIICFLIFWLKALCEALIIIFPLFIFQLYSYHLYCIEHNDLWTNQNKKFYFFLINFFKNPISYFNIWSYDNIQKINRPWCEKVIPFSYSYIQKKYWNVKFLKIIFDPDFKIFYSAPIYFISYHSIINFFKNNKFYPFKTLVLYNPFFMAITHLFFLTTYILLFAHNEIILRLILGCPVFYLHYAYLLKYFKKWNFLLFINLLYFFVGPPLFGAYIAWT</sequence>
<dbReference type="GO" id="GO:0000009">
    <property type="term" value="F:alpha-1,6-mannosyltransferase activity"/>
    <property type="evidence" value="ECO:0007669"/>
    <property type="project" value="InterPro"/>
</dbReference>
<dbReference type="GO" id="GO:0005789">
    <property type="term" value="C:endoplasmic reticulum membrane"/>
    <property type="evidence" value="ECO:0007669"/>
    <property type="project" value="UniProtKB-SubCell"/>
</dbReference>
<comment type="pathway">
    <text evidence="2 11">Glycolipid biosynthesis; glycosylphosphatidylinositol-anchor biosynthesis.</text>
</comment>
<dbReference type="PANTHER" id="PTHR12468:SF2">
    <property type="entry name" value="GPI MANNOSYLTRANSFERASE 2"/>
    <property type="match status" value="1"/>
</dbReference>
<comment type="function">
    <text evidence="11">Mannosyltransferase involved in glycosylphosphatidylinositol-anchor biosynthesis.</text>
</comment>
<dbReference type="GO" id="GO:0031501">
    <property type="term" value="C:mannosyltransferase complex"/>
    <property type="evidence" value="ECO:0007669"/>
    <property type="project" value="TreeGrafter"/>
</dbReference>
<dbReference type="AlphaFoldDB" id="A0A077YCH5"/>
<feature type="transmembrane region" description="Helical" evidence="11">
    <location>
        <begin position="26"/>
        <end position="51"/>
    </location>
</feature>
<gene>
    <name evidence="13" type="ORF">PY17X_1462900</name>
    <name evidence="12" type="ORF">PYYM_1464300</name>
</gene>
<feature type="transmembrane region" description="Helical" evidence="11">
    <location>
        <begin position="130"/>
        <end position="158"/>
    </location>
</feature>
<evidence type="ECO:0000256" key="6">
    <source>
        <dbReference type="ARBA" id="ARBA00022679"/>
    </source>
</evidence>
<dbReference type="VEuPathDB" id="PlasmoDB:Py17XNL_001401452"/>
<protein>
    <recommendedName>
        <fullName evidence="11">GPI mannosyltransferase 2</fullName>
        <ecNumber evidence="11">2.4.1.-</ecNumber>
    </recommendedName>
</protein>
<keyword evidence="7 11" id="KW-0812">Transmembrane</keyword>
<reference evidence="13" key="2">
    <citation type="submission" date="2014-05" db="EMBL/GenBank/DDBJ databases">
        <authorList>
            <person name="Aslett M.A."/>
            <person name="De Silva N."/>
        </authorList>
    </citation>
    <scope>NUCLEOTIDE SEQUENCE</scope>
    <source>
        <strain evidence="13">17X</strain>
    </source>
</reference>
<dbReference type="EMBL" id="LK934642">
    <property type="protein sequence ID" value="CDU20972.1"/>
    <property type="molecule type" value="Genomic_DNA"/>
</dbReference>
<reference evidence="12" key="3">
    <citation type="submission" date="2014-05" db="EMBL/GenBank/DDBJ databases">
        <authorList>
            <person name="Aslett A.Martin."/>
            <person name="De Silva Nishadi"/>
        </authorList>
    </citation>
    <scope>NUCLEOTIDE SEQUENCE</scope>
    <source>
        <strain evidence="12">YM</strain>
    </source>
</reference>
<dbReference type="VEuPathDB" id="PlasmoDB:PYYM_1464300"/>
<comment type="subcellular location">
    <subcellularLocation>
        <location evidence="1 11">Endoplasmic reticulum membrane</location>
        <topology evidence="1 11">Multi-pass membrane protein</topology>
    </subcellularLocation>
</comment>
<name>A0A077YCH5_PLAYE</name>
<feature type="transmembrane region" description="Helical" evidence="11">
    <location>
        <begin position="460"/>
        <end position="478"/>
    </location>
</feature>
<keyword evidence="6 11" id="KW-0808">Transferase</keyword>
<dbReference type="GO" id="GO:0006506">
    <property type="term" value="P:GPI anchor biosynthetic process"/>
    <property type="evidence" value="ECO:0007669"/>
    <property type="project" value="UniProtKB-UniPathway"/>
</dbReference>
<evidence type="ECO:0000256" key="10">
    <source>
        <dbReference type="ARBA" id="ARBA00023136"/>
    </source>
</evidence>
<dbReference type="GeneID" id="34860229"/>
<accession>A0A077YCH5</accession>
<dbReference type="UniPathway" id="UPA00196"/>
<evidence type="ECO:0000313" key="15">
    <source>
        <dbReference type="Proteomes" id="UP000072904"/>
    </source>
</evidence>
<dbReference type="EC" id="2.4.1.-" evidence="11"/>
<reference evidence="13" key="4">
    <citation type="submission" date="2019-05" db="EMBL/GenBank/DDBJ databases">
        <authorList>
            <consortium name="Pathogen Informatics"/>
        </authorList>
    </citation>
    <scope>NUCLEOTIDE SEQUENCE</scope>
    <source>
        <strain evidence="13">17X</strain>
    </source>
</reference>
<feature type="transmembrane region" description="Helical" evidence="11">
    <location>
        <begin position="517"/>
        <end position="535"/>
    </location>
</feature>
<feature type="transmembrane region" description="Helical" evidence="11">
    <location>
        <begin position="490"/>
        <end position="511"/>
    </location>
</feature>